<feature type="compositionally biased region" description="Low complexity" evidence="1">
    <location>
        <begin position="782"/>
        <end position="799"/>
    </location>
</feature>
<dbReference type="InterPro" id="IPR057199">
    <property type="entry name" value="DUF7877"/>
</dbReference>
<accession>A0A8K0KWV3</accession>
<feature type="region of interest" description="Disordered" evidence="1">
    <location>
        <begin position="325"/>
        <end position="363"/>
    </location>
</feature>
<feature type="region of interest" description="Disordered" evidence="1">
    <location>
        <begin position="489"/>
        <end position="522"/>
    </location>
</feature>
<sequence>MSTQNGSLTPNKQAEIDEPTSGTKRKRSDTDHEATDAQKDISQDGHESARAIGKETFEDILAILYQSEVGPSILNAPIPADSQSQPSKKAKLADPASSKTISEKVAESTYAHLDDLELDVVSICDAQVTEIKKPDDGSTSKFKRLSEEDVAQIQDYMSLKSTVRELVARETKLAGERQGSGRHSIKVNGIKTEQASVPAHLVPEAGRTVLSLYGNAQGPKQLFSSLQDDAATDLSLEELGLPTMLTATKLLPLPQDELIKTKTRTFADAFPPPTSLPELQPPPKQPKPSSKNPTITFMSTEKRISRSVARKMAYPYQPLNVGHWIRYGNPPRKRERSSDKTRDRSGSVVEKERPQDLTPPVPREEDLFASAYSSFAPSYDHSRAVISADSRNLVWWQKGGKRKLDSIFALQQPDDEMEVDAADNEDPVKLNAAYEKKMFEDVVENFDDSLADVADVEPEKLPAELEAQEVLLEINDLLQTLASHQRIRNSTVASHARTPSISSPSPMRSAVTGTPSEPAPEEVETYRALKERLAEVIARLPPYTVAKMDGQRIEDLRVSTTILLENKNVRGVLEEDQLTRLTKATQAAAASAATRTSSSAGYNQFARTSSISGSRQALTPQSYQGNRLPTNYARPSSNLASATPSAQTNRQSYSQAGAQTAPISRHQQLQPIHSQSGQQYYQRQNYGQQLNQGSPQPPAQRWPNQYGSTQATYQNNTQFRNSMAYGQNAYNSQSQQGQSYQGQAYTQQRPSSNGRSTPVSSIAPAPPRVNSPMKPLLSADMAARPSSATPQPQQAPQAQMNGAQTNGS</sequence>
<keyword evidence="5" id="KW-1185">Reference proteome</keyword>
<feature type="compositionally biased region" description="Polar residues" evidence="1">
    <location>
        <begin position="749"/>
        <end position="760"/>
    </location>
</feature>
<dbReference type="Pfam" id="PF25289">
    <property type="entry name" value="DUF7877"/>
    <property type="match status" value="1"/>
</dbReference>
<proteinExistence type="predicted"/>
<dbReference type="InterPro" id="IPR056687">
    <property type="entry name" value="DUF7785"/>
</dbReference>
<dbReference type="AlphaFoldDB" id="A0A8K0KWV3"/>
<evidence type="ECO:0000256" key="1">
    <source>
        <dbReference type="SAM" id="MobiDB-lite"/>
    </source>
</evidence>
<feature type="compositionally biased region" description="Polar residues" evidence="1">
    <location>
        <begin position="608"/>
        <end position="673"/>
    </location>
</feature>
<feature type="domain" description="DUF7877" evidence="3">
    <location>
        <begin position="54"/>
        <end position="159"/>
    </location>
</feature>
<feature type="compositionally biased region" description="Pro residues" evidence="1">
    <location>
        <begin position="270"/>
        <end position="286"/>
    </location>
</feature>
<feature type="region of interest" description="Disordered" evidence="1">
    <location>
        <begin position="688"/>
        <end position="707"/>
    </location>
</feature>
<evidence type="ECO:0000259" key="2">
    <source>
        <dbReference type="Pfam" id="PF25009"/>
    </source>
</evidence>
<feature type="region of interest" description="Disordered" evidence="1">
    <location>
        <begin position="1"/>
        <end position="52"/>
    </location>
</feature>
<feature type="compositionally biased region" description="Basic and acidic residues" evidence="1">
    <location>
        <begin position="28"/>
        <end position="52"/>
    </location>
</feature>
<evidence type="ECO:0000313" key="5">
    <source>
        <dbReference type="Proteomes" id="UP000809789"/>
    </source>
</evidence>
<feature type="region of interest" description="Disordered" evidence="1">
    <location>
        <begin position="608"/>
        <end position="680"/>
    </location>
</feature>
<dbReference type="Pfam" id="PF25009">
    <property type="entry name" value="DUF7785"/>
    <property type="match status" value="1"/>
</dbReference>
<protein>
    <submittedName>
        <fullName evidence="4">Uncharacterized protein</fullName>
    </submittedName>
</protein>
<comment type="caution">
    <text evidence="4">The sequence shown here is derived from an EMBL/GenBank/DDBJ whole genome shotgun (WGS) entry which is preliminary data.</text>
</comment>
<evidence type="ECO:0000259" key="3">
    <source>
        <dbReference type="Pfam" id="PF25289"/>
    </source>
</evidence>
<feature type="compositionally biased region" description="Polar residues" evidence="1">
    <location>
        <begin position="489"/>
        <end position="515"/>
    </location>
</feature>
<dbReference type="Proteomes" id="UP000809789">
    <property type="component" value="Unassembled WGS sequence"/>
</dbReference>
<feature type="domain" description="DUF7785" evidence="2">
    <location>
        <begin position="466"/>
        <end position="563"/>
    </location>
</feature>
<feature type="region of interest" description="Disordered" evidence="1">
    <location>
        <begin position="267"/>
        <end position="300"/>
    </location>
</feature>
<gene>
    <name evidence="4" type="ORF">KVT40_007316</name>
</gene>
<feature type="compositionally biased region" description="Basic and acidic residues" evidence="1">
    <location>
        <begin position="336"/>
        <end position="355"/>
    </location>
</feature>
<name>A0A8K0KWV3_9PEZI</name>
<feature type="region of interest" description="Disordered" evidence="1">
    <location>
        <begin position="731"/>
        <end position="808"/>
    </location>
</feature>
<evidence type="ECO:0000313" key="4">
    <source>
        <dbReference type="EMBL" id="KAG8624249.1"/>
    </source>
</evidence>
<feature type="compositionally biased region" description="Low complexity" evidence="1">
    <location>
        <begin position="731"/>
        <end position="748"/>
    </location>
</feature>
<dbReference type="OrthoDB" id="5354458at2759"/>
<feature type="region of interest" description="Disordered" evidence="1">
    <location>
        <begin position="73"/>
        <end position="102"/>
    </location>
</feature>
<reference evidence="4" key="1">
    <citation type="submission" date="2021-07" db="EMBL/GenBank/DDBJ databases">
        <title>Elsinoe batatas strain:CRI-CJ2 Genome sequencing and assembly.</title>
        <authorList>
            <person name="Huang L."/>
        </authorList>
    </citation>
    <scope>NUCLEOTIDE SEQUENCE</scope>
    <source>
        <strain evidence="4">CRI-CJ2</strain>
    </source>
</reference>
<organism evidence="4 5">
    <name type="scientific">Elsinoe batatas</name>
    <dbReference type="NCBI Taxonomy" id="2601811"/>
    <lineage>
        <taxon>Eukaryota</taxon>
        <taxon>Fungi</taxon>
        <taxon>Dikarya</taxon>
        <taxon>Ascomycota</taxon>
        <taxon>Pezizomycotina</taxon>
        <taxon>Dothideomycetes</taxon>
        <taxon>Dothideomycetidae</taxon>
        <taxon>Myriangiales</taxon>
        <taxon>Elsinoaceae</taxon>
        <taxon>Elsinoe</taxon>
    </lineage>
</organism>
<feature type="compositionally biased region" description="Polar residues" evidence="1">
    <location>
        <begin position="1"/>
        <end position="12"/>
    </location>
</feature>
<dbReference type="EMBL" id="JAESVG020000009">
    <property type="protein sequence ID" value="KAG8624249.1"/>
    <property type="molecule type" value="Genomic_DNA"/>
</dbReference>